<dbReference type="InterPro" id="IPR007685">
    <property type="entry name" value="RelA_SpoT"/>
</dbReference>
<gene>
    <name evidence="2" type="ORF">WKW82_37275</name>
</gene>
<evidence type="ECO:0000313" key="2">
    <source>
        <dbReference type="EMBL" id="MEJ8852327.1"/>
    </source>
</evidence>
<dbReference type="EMBL" id="JBBKZT010000036">
    <property type="protein sequence ID" value="MEJ8852327.1"/>
    <property type="molecule type" value="Genomic_DNA"/>
</dbReference>
<dbReference type="InterPro" id="IPR043519">
    <property type="entry name" value="NT_sf"/>
</dbReference>
<dbReference type="PANTHER" id="PTHR41773">
    <property type="entry name" value="GTP PYROPHOSPHATASE-RELATED"/>
    <property type="match status" value="1"/>
</dbReference>
<dbReference type="Gene3D" id="3.30.460.10">
    <property type="entry name" value="Beta Polymerase, domain 2"/>
    <property type="match status" value="1"/>
</dbReference>
<sequence>MSIERLRNNYADVKPLAERLKVALLHEIGELLAGKEISLAVPLEARVKSWVSLEEKLERKALSLASVETLDDLVGIRSILLFRSDLSRTLSALSATFRVISLEDTGARLEESQFGYQSQHMIVQLPEEWSRIPSFRGLTDLRAEVQIRTVAQHIWAAASHKLQYKQEQNVPPPLRRTIHRISALLETVDLELDRVLEERSSYAQAAPAADTMQPLNVDLLSALLSEIFTDKNKAPEEDYSDLLSDLIALKVVTAEQLKAILGRHIDAVRNEEARRLMEERASYDAGEPLLATTKDRIDKGVFFTHTGLTRSALRFEFGDWALNR</sequence>
<dbReference type="CDD" id="cd05399">
    <property type="entry name" value="NT_Rel-Spo_like"/>
    <property type="match status" value="1"/>
</dbReference>
<protein>
    <recommendedName>
        <fullName evidence="1">RelA/SpoT domain-containing protein</fullName>
    </recommendedName>
</protein>
<dbReference type="PANTHER" id="PTHR41773:SF1">
    <property type="entry name" value="RELA_SPOT DOMAIN-CONTAINING PROTEIN"/>
    <property type="match status" value="1"/>
</dbReference>
<dbReference type="Pfam" id="PF04607">
    <property type="entry name" value="RelA_SpoT"/>
    <property type="match status" value="1"/>
</dbReference>
<evidence type="ECO:0000313" key="3">
    <source>
        <dbReference type="Proteomes" id="UP001385892"/>
    </source>
</evidence>
<dbReference type="Proteomes" id="UP001385892">
    <property type="component" value="Unassembled WGS sequence"/>
</dbReference>
<accession>A0ABU8WXS1</accession>
<dbReference type="SUPFAM" id="SSF81301">
    <property type="entry name" value="Nucleotidyltransferase"/>
    <property type="match status" value="1"/>
</dbReference>
<name>A0ABU8WXS1_9BURK</name>
<proteinExistence type="predicted"/>
<dbReference type="RefSeq" id="WP_340348270.1">
    <property type="nucleotide sequence ID" value="NZ_JBBKZT010000036.1"/>
</dbReference>
<evidence type="ECO:0000259" key="1">
    <source>
        <dbReference type="SMART" id="SM00954"/>
    </source>
</evidence>
<feature type="domain" description="RelA/SpoT" evidence="1">
    <location>
        <begin position="45"/>
        <end position="170"/>
    </location>
</feature>
<keyword evidence="3" id="KW-1185">Reference proteome</keyword>
<comment type="caution">
    <text evidence="2">The sequence shown here is derived from an EMBL/GenBank/DDBJ whole genome shotgun (WGS) entry which is preliminary data.</text>
</comment>
<dbReference type="Gene3D" id="1.10.287.860">
    <property type="entry name" value="Nucleotidyltransferase"/>
    <property type="match status" value="1"/>
</dbReference>
<organism evidence="2 3">
    <name type="scientific">Variovorax rhizosphaerae</name>
    <dbReference type="NCBI Taxonomy" id="1836200"/>
    <lineage>
        <taxon>Bacteria</taxon>
        <taxon>Pseudomonadati</taxon>
        <taxon>Pseudomonadota</taxon>
        <taxon>Betaproteobacteria</taxon>
        <taxon>Burkholderiales</taxon>
        <taxon>Comamonadaceae</taxon>
        <taxon>Variovorax</taxon>
    </lineage>
</organism>
<dbReference type="SMART" id="SM00954">
    <property type="entry name" value="RelA_SpoT"/>
    <property type="match status" value="1"/>
</dbReference>
<reference evidence="2 3" key="1">
    <citation type="submission" date="2024-03" db="EMBL/GenBank/DDBJ databases">
        <title>Novel species of the genus Variovorax.</title>
        <authorList>
            <person name="Liu Q."/>
            <person name="Xin Y.-H."/>
        </authorList>
    </citation>
    <scope>NUCLEOTIDE SEQUENCE [LARGE SCALE GENOMIC DNA]</scope>
    <source>
        <strain evidence="2 3">KACC 18900</strain>
    </source>
</reference>